<keyword evidence="10" id="KW-1003">Cell membrane</keyword>
<dbReference type="Gene3D" id="3.40.50.11720">
    <property type="entry name" value="3-Deoxy-D-manno-octulosonic-acid transferase, N-terminal domain"/>
    <property type="match status" value="1"/>
</dbReference>
<feature type="site" description="Transition state stabilizer" evidence="9">
    <location>
        <position position="212"/>
    </location>
</feature>
<dbReference type="Pfam" id="PF04413">
    <property type="entry name" value="Glycos_transf_N"/>
    <property type="match status" value="1"/>
</dbReference>
<comment type="caution">
    <text evidence="12">The sequence shown here is derived from an EMBL/GenBank/DDBJ whole genome shotgun (WGS) entry which is preliminary data.</text>
</comment>
<feature type="active site" description="Proton acceptor" evidence="8">
    <location>
        <position position="63"/>
    </location>
</feature>
<gene>
    <name evidence="12" type="ORF">ACELLULO517_02685</name>
</gene>
<dbReference type="PANTHER" id="PTHR42755">
    <property type="entry name" value="3-DEOXY-MANNO-OCTULOSONATE CYTIDYLYLTRANSFERASE"/>
    <property type="match status" value="1"/>
</dbReference>
<comment type="pathway">
    <text evidence="2 10">Bacterial outer membrane biogenesis; LPS core biosynthesis.</text>
</comment>
<dbReference type="GO" id="GO:0009245">
    <property type="term" value="P:lipid A biosynthetic process"/>
    <property type="evidence" value="ECO:0007669"/>
    <property type="project" value="TreeGrafter"/>
</dbReference>
<dbReference type="AlphaFoldDB" id="A0A963YXS9"/>
<evidence type="ECO:0000256" key="1">
    <source>
        <dbReference type="ARBA" id="ARBA00003394"/>
    </source>
</evidence>
<evidence type="ECO:0000313" key="13">
    <source>
        <dbReference type="Proteomes" id="UP000721844"/>
    </source>
</evidence>
<evidence type="ECO:0000256" key="4">
    <source>
        <dbReference type="ARBA" id="ARBA00019077"/>
    </source>
</evidence>
<dbReference type="GO" id="GO:0043842">
    <property type="term" value="F:Kdo transferase activity"/>
    <property type="evidence" value="ECO:0007669"/>
    <property type="project" value="UniProtKB-EC"/>
</dbReference>
<name>A0A963YXS9_9PROT</name>
<comment type="catalytic activity">
    <reaction evidence="7 10">
        <text>lipid IVA (E. coli) + CMP-3-deoxy-beta-D-manno-octulosonate = alpha-Kdo-(2-&gt;6)-lipid IVA (E. coli) + CMP + H(+)</text>
        <dbReference type="Rhea" id="RHEA:28066"/>
        <dbReference type="ChEBI" id="CHEBI:15378"/>
        <dbReference type="ChEBI" id="CHEBI:58603"/>
        <dbReference type="ChEBI" id="CHEBI:60364"/>
        <dbReference type="ChEBI" id="CHEBI:60377"/>
        <dbReference type="ChEBI" id="CHEBI:85987"/>
        <dbReference type="EC" id="2.4.99.12"/>
    </reaction>
</comment>
<dbReference type="EC" id="2.4.99.12" evidence="3 10"/>
<evidence type="ECO:0000259" key="11">
    <source>
        <dbReference type="Pfam" id="PF04413"/>
    </source>
</evidence>
<dbReference type="GO" id="GO:0005886">
    <property type="term" value="C:plasma membrane"/>
    <property type="evidence" value="ECO:0007669"/>
    <property type="project" value="UniProtKB-SubCell"/>
</dbReference>
<sequence>MTLPLALWAGLTRVSTPALRVMLRRRVARGKEIAERLPEREAIDPTPRPAGRLIWMHAASLGETISILPVLAILAEAPGSLLLTTGTVTSQKLLAKRLPEMGLEGRVIHRFVPLDVPCWAARFLDHWKPDAAGFVESEIWPNLLAAAARRRIPLMLVNARLSVRSHKRWKLAERTVRQVLGFFSLIHPQSAMDGERFASLAQTPILPAGNLKLAAPPLPADNALLSQLSSMIGGPVWIAASLHKGEDALIQETHARLSATHPGLLTIMVPRHPERGAEMAAAAGGAPRRSLGENPPRSGGIWVADTVGELGLIYRLAPLAFLGGSLIRHGGQNPAEPARLGRAVAVGPHTENFTDTVALLEAGGALTRVADAQALGNWLDARLKDPWGTTAMGEKGARLLQAYAGLPAEIAGHLSRLAAGGTAAVES</sequence>
<feature type="site" description="Transition state stabilizer" evidence="9">
    <location>
        <position position="136"/>
    </location>
</feature>
<dbReference type="GO" id="GO:0009244">
    <property type="term" value="P:lipopolysaccharide core region biosynthetic process"/>
    <property type="evidence" value="ECO:0007669"/>
    <property type="project" value="UniProtKB-UniRule"/>
</dbReference>
<evidence type="ECO:0000256" key="9">
    <source>
        <dbReference type="PIRSR" id="PIRSR639901-2"/>
    </source>
</evidence>
<keyword evidence="10" id="KW-0448">Lipopolysaccharide biosynthesis</keyword>
<dbReference type="InterPro" id="IPR007507">
    <property type="entry name" value="Glycos_transf_N"/>
</dbReference>
<keyword evidence="5 10" id="KW-0808">Transferase</keyword>
<dbReference type="Proteomes" id="UP000721844">
    <property type="component" value="Unassembled WGS sequence"/>
</dbReference>
<proteinExistence type="inferred from homology"/>
<evidence type="ECO:0000256" key="2">
    <source>
        <dbReference type="ARBA" id="ARBA00004713"/>
    </source>
</evidence>
<evidence type="ECO:0000256" key="5">
    <source>
        <dbReference type="ARBA" id="ARBA00022679"/>
    </source>
</evidence>
<reference evidence="12 13" key="1">
    <citation type="journal article" date="2021" name="Microorganisms">
        <title>Acidisoma silvae sp. nov. and Acidisomacellulosilytica sp. nov., Two Acidophilic Bacteria Isolated from Decaying Wood, Hydrolyzing Cellulose and Producing Poly-3-hydroxybutyrate.</title>
        <authorList>
            <person name="Mieszkin S."/>
            <person name="Pouder E."/>
            <person name="Uroz S."/>
            <person name="Simon-Colin C."/>
            <person name="Alain K."/>
        </authorList>
    </citation>
    <scope>NUCLEOTIDE SEQUENCE [LARGE SCALE GENOMIC DNA]</scope>
    <source>
        <strain evidence="12 13">HW T5.17</strain>
    </source>
</reference>
<dbReference type="InterPro" id="IPR038107">
    <property type="entry name" value="Glycos_transf_N_sf"/>
</dbReference>
<evidence type="ECO:0000256" key="7">
    <source>
        <dbReference type="ARBA" id="ARBA00049183"/>
    </source>
</evidence>
<evidence type="ECO:0000313" key="12">
    <source>
        <dbReference type="EMBL" id="MCB8879126.1"/>
    </source>
</evidence>
<keyword evidence="13" id="KW-1185">Reference proteome</keyword>
<accession>A0A963YXS9</accession>
<dbReference type="Gene3D" id="3.40.50.2000">
    <property type="entry name" value="Glycogen Phosphorylase B"/>
    <property type="match status" value="1"/>
</dbReference>
<evidence type="ECO:0000256" key="6">
    <source>
        <dbReference type="ARBA" id="ARBA00031445"/>
    </source>
</evidence>
<keyword evidence="10" id="KW-0472">Membrane</keyword>
<dbReference type="RefSeq" id="WP_227305647.1">
    <property type="nucleotide sequence ID" value="NZ_JAESVA010000001.1"/>
</dbReference>
<evidence type="ECO:0000256" key="8">
    <source>
        <dbReference type="PIRSR" id="PIRSR639901-1"/>
    </source>
</evidence>
<dbReference type="PANTHER" id="PTHR42755:SF1">
    <property type="entry name" value="3-DEOXY-D-MANNO-OCTULOSONIC ACID TRANSFERASE, MITOCHONDRIAL-RELATED"/>
    <property type="match status" value="1"/>
</dbReference>
<comment type="function">
    <text evidence="1 10">Involved in lipopolysaccharide (LPS) biosynthesis. Catalyzes the transfer of 3-deoxy-D-manno-octulosonate (Kdo) residue(s) from CMP-Kdo to lipid IV(A), the tetraacyldisaccharide-1,4'-bisphosphate precursor of lipid A.</text>
</comment>
<comment type="subcellular location">
    <subcellularLocation>
        <location evidence="10">Cell membrane</location>
    </subcellularLocation>
</comment>
<organism evidence="12 13">
    <name type="scientific">Acidisoma cellulosilyticum</name>
    <dbReference type="NCBI Taxonomy" id="2802395"/>
    <lineage>
        <taxon>Bacteria</taxon>
        <taxon>Pseudomonadati</taxon>
        <taxon>Pseudomonadota</taxon>
        <taxon>Alphaproteobacteria</taxon>
        <taxon>Acetobacterales</taxon>
        <taxon>Acidocellaceae</taxon>
        <taxon>Acidisoma</taxon>
    </lineage>
</organism>
<evidence type="ECO:0000256" key="10">
    <source>
        <dbReference type="RuleBase" id="RU365103"/>
    </source>
</evidence>
<comment type="similarity">
    <text evidence="10">Belongs to the glycosyltransferase group 1 family.</text>
</comment>
<dbReference type="SUPFAM" id="SSF53756">
    <property type="entry name" value="UDP-Glycosyltransferase/glycogen phosphorylase"/>
    <property type="match status" value="1"/>
</dbReference>
<feature type="domain" description="3-deoxy-D-manno-octulosonic-acid transferase N-terminal" evidence="11">
    <location>
        <begin position="36"/>
        <end position="214"/>
    </location>
</feature>
<protein>
    <recommendedName>
        <fullName evidence="4 10">3-deoxy-D-manno-octulosonic acid transferase</fullName>
        <shortName evidence="10">Kdo transferase</shortName>
        <ecNumber evidence="3 10">2.4.99.12</ecNumber>
    </recommendedName>
    <alternativeName>
        <fullName evidence="6 10">Lipid IV(A) 3-deoxy-D-manno-octulosonic acid transferase</fullName>
    </alternativeName>
</protein>
<dbReference type="InterPro" id="IPR039901">
    <property type="entry name" value="Kdotransferase"/>
</dbReference>
<dbReference type="EMBL" id="JAESVA010000001">
    <property type="protein sequence ID" value="MCB8879126.1"/>
    <property type="molecule type" value="Genomic_DNA"/>
</dbReference>
<evidence type="ECO:0000256" key="3">
    <source>
        <dbReference type="ARBA" id="ARBA00012621"/>
    </source>
</evidence>